<dbReference type="AlphaFoldDB" id="A0A559KJF6"/>
<reference evidence="1 2" key="1">
    <citation type="submission" date="2019-06" db="EMBL/GenBank/DDBJ databases">
        <title>Draft Genome Sequence of Candidatus Phytoplasma pini-Related Strain MDPP: A Resource for Comparative Genomics of Gymnosperm-infecting Phytoplasmas.</title>
        <authorList>
            <person name="Cai W."/>
            <person name="Costanzo S."/>
            <person name="Shao J."/>
            <person name="Zhao Y."/>
            <person name="Davis R."/>
        </authorList>
    </citation>
    <scope>NUCLEOTIDE SEQUENCE [LARGE SCALE GENOMIC DNA]</scope>
    <source>
        <strain evidence="1 2">MDPP</strain>
    </source>
</reference>
<dbReference type="Proteomes" id="UP000320078">
    <property type="component" value="Unassembled WGS sequence"/>
</dbReference>
<sequence>MMEKINNSVIFNNLDIQVKVRYVFNKEQKKVKEWFISDFSFYDQESKQKKFLSQITIKFEHIDEDNPEFFLQPGQIIRINEGIIKLIDNISEKKNYILIIDKFKQLSEKERKDYQQKN</sequence>
<comment type="caution">
    <text evidence="1">The sequence shown here is derived from an EMBL/GenBank/DDBJ whole genome shotgun (WGS) entry which is preliminary data.</text>
</comment>
<evidence type="ECO:0000313" key="2">
    <source>
        <dbReference type="Proteomes" id="UP000320078"/>
    </source>
</evidence>
<organism evidence="1 2">
    <name type="scientific">Candidatus Phytoplasma pini</name>
    <dbReference type="NCBI Taxonomy" id="267362"/>
    <lineage>
        <taxon>Bacteria</taxon>
        <taxon>Bacillati</taxon>
        <taxon>Mycoplasmatota</taxon>
        <taxon>Mollicutes</taxon>
        <taxon>Acholeplasmatales</taxon>
        <taxon>Acholeplasmataceae</taxon>
        <taxon>Candidatus Phytoplasma</taxon>
    </lineage>
</organism>
<accession>A0A559KJF6</accession>
<keyword evidence="2" id="KW-1185">Reference proteome</keyword>
<gene>
    <name evidence="1" type="ORF">MDPP_00212</name>
</gene>
<protein>
    <submittedName>
        <fullName evidence="1">Uncharacterized protein</fullName>
    </submittedName>
</protein>
<evidence type="ECO:0000313" key="1">
    <source>
        <dbReference type="EMBL" id="TVY12265.1"/>
    </source>
</evidence>
<name>A0A559KJF6_9MOLU</name>
<proteinExistence type="predicted"/>
<dbReference type="EMBL" id="VIAE01000004">
    <property type="protein sequence ID" value="TVY12265.1"/>
    <property type="molecule type" value="Genomic_DNA"/>
</dbReference>